<sequence>FPTGSSCQYRYDSQAFLFSLVNKPGWAPVKLPQTGQYSYNRYSIYDCSYYGPMFGGGHDFFMDNYAPSSSSNHANLGYTYNPPSGYNYGSTFAQTFLAGGSNYYFTPDEVETFYETT</sequence>
<dbReference type="EMBL" id="CALNXK010000145">
    <property type="protein sequence ID" value="CAH3168589.1"/>
    <property type="molecule type" value="Genomic_DNA"/>
</dbReference>
<protein>
    <submittedName>
        <fullName evidence="1">Uncharacterized protein</fullName>
    </submittedName>
</protein>
<feature type="non-terminal residue" evidence="1">
    <location>
        <position position="1"/>
    </location>
</feature>
<comment type="caution">
    <text evidence="1">The sequence shown here is derived from an EMBL/GenBank/DDBJ whole genome shotgun (WGS) entry which is preliminary data.</text>
</comment>
<name>A0ABN8QU00_9CNID</name>
<reference evidence="1 2" key="1">
    <citation type="submission" date="2022-05" db="EMBL/GenBank/DDBJ databases">
        <authorList>
            <consortium name="Genoscope - CEA"/>
            <person name="William W."/>
        </authorList>
    </citation>
    <scope>NUCLEOTIDE SEQUENCE [LARGE SCALE GENOMIC DNA]</scope>
</reference>
<gene>
    <name evidence="1" type="ORF">PLOB_00009298</name>
</gene>
<keyword evidence="2" id="KW-1185">Reference proteome</keyword>
<dbReference type="Proteomes" id="UP001159405">
    <property type="component" value="Unassembled WGS sequence"/>
</dbReference>
<evidence type="ECO:0000313" key="2">
    <source>
        <dbReference type="Proteomes" id="UP001159405"/>
    </source>
</evidence>
<evidence type="ECO:0000313" key="1">
    <source>
        <dbReference type="EMBL" id="CAH3168589.1"/>
    </source>
</evidence>
<accession>A0ABN8QU00</accession>
<organism evidence="1 2">
    <name type="scientific">Porites lobata</name>
    <dbReference type="NCBI Taxonomy" id="104759"/>
    <lineage>
        <taxon>Eukaryota</taxon>
        <taxon>Metazoa</taxon>
        <taxon>Cnidaria</taxon>
        <taxon>Anthozoa</taxon>
        <taxon>Hexacorallia</taxon>
        <taxon>Scleractinia</taxon>
        <taxon>Fungiina</taxon>
        <taxon>Poritidae</taxon>
        <taxon>Porites</taxon>
    </lineage>
</organism>
<proteinExistence type="predicted"/>